<evidence type="ECO:0000313" key="2">
    <source>
        <dbReference type="EMBL" id="QEL19075.1"/>
    </source>
</evidence>
<feature type="region of interest" description="Disordered" evidence="1">
    <location>
        <begin position="260"/>
        <end position="290"/>
    </location>
</feature>
<dbReference type="KEGG" id="lrs:PX52LOC_06132"/>
<evidence type="ECO:0000313" key="3">
    <source>
        <dbReference type="Proteomes" id="UP000324974"/>
    </source>
</evidence>
<dbReference type="AlphaFoldDB" id="A0A5C1AK77"/>
<accession>A0A5C1AK77</accession>
<sequence length="290" mass="32178">MTFLRLVPSYVPKYPGFRFRPMPLGLDDIRDWLASVPLSDPLWRAAVTFYARRLRLLVTHRLPLFEELPRGIALIGSPDAVAVADAIEELGSMVAACDDVVDRRDQTPDARRCFSTAAFCGRSVLHALALAPDRRAATEYAAVCVVSGAMVQAAALQERGFEELVAGLHAMREIPRVVNLFAPIEGFREEWMTPTVRNLARVMYRDESWALAASLSQALREAKCDVEWLLRLLADKKQVLNFDRSLWIVSHLAGVGERAAPGADVATKSASPSPPPRSKSRPRSTSRPRF</sequence>
<protein>
    <submittedName>
        <fullName evidence="2">Uncharacterized protein</fullName>
    </submittedName>
</protein>
<dbReference type="RefSeq" id="WP_149113512.1">
    <property type="nucleotide sequence ID" value="NZ_CP042425.1"/>
</dbReference>
<keyword evidence="3" id="KW-1185">Reference proteome</keyword>
<proteinExistence type="predicted"/>
<dbReference type="Proteomes" id="UP000324974">
    <property type="component" value="Chromosome"/>
</dbReference>
<reference evidence="3" key="1">
    <citation type="submission" date="2019-08" db="EMBL/GenBank/DDBJ databases">
        <title>Limnoglobus roseus gen. nov., sp. nov., a novel freshwater planctomycete with a giant genome from the family Gemmataceae.</title>
        <authorList>
            <person name="Kulichevskaya I.S."/>
            <person name="Naumoff D.G."/>
            <person name="Miroshnikov K."/>
            <person name="Ivanova A."/>
            <person name="Philippov D.A."/>
            <person name="Hakobyan A."/>
            <person name="Rijpstra I.C."/>
            <person name="Sinninghe Damste J.S."/>
            <person name="Liesack W."/>
            <person name="Dedysh S.N."/>
        </authorList>
    </citation>
    <scope>NUCLEOTIDE SEQUENCE [LARGE SCALE GENOMIC DNA]</scope>
    <source>
        <strain evidence="3">PX52</strain>
    </source>
</reference>
<feature type="compositionally biased region" description="Basic residues" evidence="1">
    <location>
        <begin position="278"/>
        <end position="290"/>
    </location>
</feature>
<evidence type="ECO:0000256" key="1">
    <source>
        <dbReference type="SAM" id="MobiDB-lite"/>
    </source>
</evidence>
<gene>
    <name evidence="2" type="ORF">PX52LOC_06132</name>
</gene>
<organism evidence="2 3">
    <name type="scientific">Limnoglobus roseus</name>
    <dbReference type="NCBI Taxonomy" id="2598579"/>
    <lineage>
        <taxon>Bacteria</taxon>
        <taxon>Pseudomonadati</taxon>
        <taxon>Planctomycetota</taxon>
        <taxon>Planctomycetia</taxon>
        <taxon>Gemmatales</taxon>
        <taxon>Gemmataceae</taxon>
        <taxon>Limnoglobus</taxon>
    </lineage>
</organism>
<dbReference type="EMBL" id="CP042425">
    <property type="protein sequence ID" value="QEL19075.1"/>
    <property type="molecule type" value="Genomic_DNA"/>
</dbReference>
<name>A0A5C1AK77_9BACT</name>